<sequence length="75" mass="8143">MAPRNQISVVKTAQMANTLKLVIDGTVAGSVVVIDRNTVELRDHRDRMLGTFPDAATAIAEFEKTIGFDEVGLDL</sequence>
<gene>
    <name evidence="1" type="ORF">SAMN05421757_1214</name>
</gene>
<organism evidence="1 2">
    <name type="scientific">Tropicimonas sediminicola</name>
    <dbReference type="NCBI Taxonomy" id="1031541"/>
    <lineage>
        <taxon>Bacteria</taxon>
        <taxon>Pseudomonadati</taxon>
        <taxon>Pseudomonadota</taxon>
        <taxon>Alphaproteobacteria</taxon>
        <taxon>Rhodobacterales</taxon>
        <taxon>Roseobacteraceae</taxon>
        <taxon>Tropicimonas</taxon>
    </lineage>
</organism>
<evidence type="ECO:0000313" key="2">
    <source>
        <dbReference type="Proteomes" id="UP000198426"/>
    </source>
</evidence>
<proteinExistence type="predicted"/>
<dbReference type="OrthoDB" id="7869472at2"/>
<reference evidence="1 2" key="1">
    <citation type="submission" date="2017-06" db="EMBL/GenBank/DDBJ databases">
        <authorList>
            <person name="Kim H.J."/>
            <person name="Triplett B.A."/>
        </authorList>
    </citation>
    <scope>NUCLEOTIDE SEQUENCE [LARGE SCALE GENOMIC DNA]</scope>
    <source>
        <strain evidence="1 2">DSM 29339</strain>
    </source>
</reference>
<dbReference type="EMBL" id="FZOY01000021">
    <property type="protein sequence ID" value="SNT42078.1"/>
    <property type="molecule type" value="Genomic_DNA"/>
</dbReference>
<dbReference type="RefSeq" id="WP_089235617.1">
    <property type="nucleotide sequence ID" value="NZ_FZOY01000021.1"/>
</dbReference>
<name>A0A239MJD9_9RHOB</name>
<accession>A0A239MJD9</accession>
<dbReference type="Proteomes" id="UP000198426">
    <property type="component" value="Unassembled WGS sequence"/>
</dbReference>
<evidence type="ECO:0000313" key="1">
    <source>
        <dbReference type="EMBL" id="SNT42078.1"/>
    </source>
</evidence>
<protein>
    <submittedName>
        <fullName evidence="1">Uncharacterized protein</fullName>
    </submittedName>
</protein>
<dbReference type="AlphaFoldDB" id="A0A239MJD9"/>
<keyword evidence="2" id="KW-1185">Reference proteome</keyword>